<dbReference type="InterPro" id="IPR000073">
    <property type="entry name" value="AB_hydrolase_1"/>
</dbReference>
<evidence type="ECO:0000259" key="3">
    <source>
        <dbReference type="Pfam" id="PF00561"/>
    </source>
</evidence>
<dbReference type="Gene3D" id="3.40.50.1820">
    <property type="entry name" value="alpha/beta hydrolase"/>
    <property type="match status" value="1"/>
</dbReference>
<feature type="domain" description="AB hydrolase-1" evidence="3">
    <location>
        <begin position="141"/>
        <end position="321"/>
    </location>
</feature>
<feature type="chain" id="PRO_5038386749" evidence="2">
    <location>
        <begin position="24"/>
        <end position="518"/>
    </location>
</feature>
<accession>A0A840N9I4</accession>
<dbReference type="AlphaFoldDB" id="A0A840N9I4"/>
<dbReference type="InterPro" id="IPR029058">
    <property type="entry name" value="AB_hydrolase_fold"/>
</dbReference>
<protein>
    <submittedName>
        <fullName evidence="5">Pimeloyl-ACP methyl ester carboxylesterase</fullName>
    </submittedName>
</protein>
<evidence type="ECO:0000313" key="5">
    <source>
        <dbReference type="EMBL" id="MBB5068284.1"/>
    </source>
</evidence>
<feature type="region of interest" description="Disordered" evidence="1">
    <location>
        <begin position="38"/>
        <end position="65"/>
    </location>
</feature>
<organism evidence="5 6">
    <name type="scientific">Saccharopolyspora gloriosae</name>
    <dbReference type="NCBI Taxonomy" id="455344"/>
    <lineage>
        <taxon>Bacteria</taxon>
        <taxon>Bacillati</taxon>
        <taxon>Actinomycetota</taxon>
        <taxon>Actinomycetes</taxon>
        <taxon>Pseudonocardiales</taxon>
        <taxon>Pseudonocardiaceae</taxon>
        <taxon>Saccharopolyspora</taxon>
    </lineage>
</organism>
<dbReference type="EMBL" id="JACHIV010000001">
    <property type="protein sequence ID" value="MBB5068284.1"/>
    <property type="molecule type" value="Genomic_DNA"/>
</dbReference>
<dbReference type="PROSITE" id="PS51257">
    <property type="entry name" value="PROKAR_LIPOPROTEIN"/>
    <property type="match status" value="1"/>
</dbReference>
<gene>
    <name evidence="5" type="ORF">BJ969_001372</name>
</gene>
<sequence>MPRTSHRIGALLLLAVVAAGCSAGPSQRPAVAYNDAEQPVAPAPKPPGPAPLPALGPSAGSALNWEDCTGETREELSLPARGPSFSCSQLLTTLDSPEAPAEGTTRAALLSTGTGGIPLVVLGDVNGEPGTSVAARMALTMPPEMLSTFRVIGMDRRGTGQSDPADCMPPPLRESIVGFDPRATDRASLDRLLTSVRVSSQECLLDLDDRLQAYDSWRTAADLEELRLELDVPKLHAIGRGEAARVLTSYAQRYPDSVGRMVFDGGPDPQLDAMGEAGAQAQGAEQTFDAFAADCRGRDSCPLGPDPRRTVEELVERTRTTSLPTADGPVSGGKIVRVLLAELGEPKRWPQLSTALAAANSGDGAPISALAAPMVRETGSDPAQLDGALITSCNDTRLRLPSERLVHVATEWVGTHPLFGGVFAQRLAWCAQWPEPQEEPPPPSVPGLPPIPVVTTANDPLIPALSSKHLAEQLPTGVAVNWQGSGHGAIGRSDCVTGTVSRFLVQGAIPADGMACPA</sequence>
<dbReference type="SUPFAM" id="SSF53474">
    <property type="entry name" value="alpha/beta-Hydrolases"/>
    <property type="match status" value="1"/>
</dbReference>
<keyword evidence="2" id="KW-0732">Signal</keyword>
<dbReference type="Pfam" id="PF00561">
    <property type="entry name" value="Abhydrolase_1"/>
    <property type="match status" value="1"/>
</dbReference>
<proteinExistence type="predicted"/>
<feature type="signal peptide" evidence="2">
    <location>
        <begin position="1"/>
        <end position="23"/>
    </location>
</feature>
<dbReference type="InterPro" id="IPR013595">
    <property type="entry name" value="Pept_S33_TAP-like_C"/>
</dbReference>
<comment type="caution">
    <text evidence="5">The sequence shown here is derived from an EMBL/GenBank/DDBJ whole genome shotgun (WGS) entry which is preliminary data.</text>
</comment>
<dbReference type="GO" id="GO:0003824">
    <property type="term" value="F:catalytic activity"/>
    <property type="evidence" value="ECO:0007669"/>
    <property type="project" value="UniProtKB-ARBA"/>
</dbReference>
<feature type="compositionally biased region" description="Pro residues" evidence="1">
    <location>
        <begin position="41"/>
        <end position="54"/>
    </location>
</feature>
<reference evidence="5 6" key="1">
    <citation type="submission" date="2020-08" db="EMBL/GenBank/DDBJ databases">
        <title>Sequencing the genomes of 1000 actinobacteria strains.</title>
        <authorList>
            <person name="Klenk H.-P."/>
        </authorList>
    </citation>
    <scope>NUCLEOTIDE SEQUENCE [LARGE SCALE GENOMIC DNA]</scope>
    <source>
        <strain evidence="5 6">DSM 45582</strain>
    </source>
</reference>
<name>A0A840N9I4_9PSEU</name>
<dbReference type="Proteomes" id="UP000580474">
    <property type="component" value="Unassembled WGS sequence"/>
</dbReference>
<dbReference type="Pfam" id="PF08386">
    <property type="entry name" value="Abhydrolase_4"/>
    <property type="match status" value="1"/>
</dbReference>
<feature type="domain" description="Peptidase S33 tripeptidyl aminopeptidase-like C-terminal" evidence="4">
    <location>
        <begin position="417"/>
        <end position="516"/>
    </location>
</feature>
<evidence type="ECO:0000259" key="4">
    <source>
        <dbReference type="Pfam" id="PF08386"/>
    </source>
</evidence>
<keyword evidence="6" id="KW-1185">Reference proteome</keyword>
<dbReference type="RefSeq" id="WP_343071268.1">
    <property type="nucleotide sequence ID" value="NZ_JACHIV010000001.1"/>
</dbReference>
<evidence type="ECO:0000313" key="6">
    <source>
        <dbReference type="Proteomes" id="UP000580474"/>
    </source>
</evidence>
<evidence type="ECO:0000256" key="2">
    <source>
        <dbReference type="SAM" id="SignalP"/>
    </source>
</evidence>
<evidence type="ECO:0000256" key="1">
    <source>
        <dbReference type="SAM" id="MobiDB-lite"/>
    </source>
</evidence>